<feature type="compositionally biased region" description="Low complexity" evidence="1">
    <location>
        <begin position="169"/>
        <end position="187"/>
    </location>
</feature>
<organism evidence="2 3">
    <name type="scientific">Megaselia scalaris</name>
    <name type="common">Humpbacked fly</name>
    <name type="synonym">Phora scalaris</name>
    <dbReference type="NCBI Taxonomy" id="36166"/>
    <lineage>
        <taxon>Eukaryota</taxon>
        <taxon>Metazoa</taxon>
        <taxon>Ecdysozoa</taxon>
        <taxon>Arthropoda</taxon>
        <taxon>Hexapoda</taxon>
        <taxon>Insecta</taxon>
        <taxon>Pterygota</taxon>
        <taxon>Neoptera</taxon>
        <taxon>Endopterygota</taxon>
        <taxon>Diptera</taxon>
        <taxon>Brachycera</taxon>
        <taxon>Muscomorpha</taxon>
        <taxon>Platypezoidea</taxon>
        <taxon>Phoridae</taxon>
        <taxon>Megaseliini</taxon>
        <taxon>Megaselia</taxon>
    </lineage>
</organism>
<dbReference type="EMBL" id="CAQQ02174266">
    <property type="status" value="NOT_ANNOTATED_CDS"/>
    <property type="molecule type" value="Genomic_DNA"/>
</dbReference>
<dbReference type="EMBL" id="CAQQ02174267">
    <property type="status" value="NOT_ANNOTATED_CDS"/>
    <property type="molecule type" value="Genomic_DNA"/>
</dbReference>
<feature type="region of interest" description="Disordered" evidence="1">
    <location>
        <begin position="169"/>
        <end position="198"/>
    </location>
</feature>
<evidence type="ECO:0000256" key="1">
    <source>
        <dbReference type="SAM" id="MobiDB-lite"/>
    </source>
</evidence>
<feature type="region of interest" description="Disordered" evidence="1">
    <location>
        <begin position="244"/>
        <end position="290"/>
    </location>
</feature>
<dbReference type="EnsemblMetazoa" id="MESCA009195-RA">
    <property type="protein sequence ID" value="MESCA009195-PA"/>
    <property type="gene ID" value="MESCA009195"/>
</dbReference>
<protein>
    <submittedName>
        <fullName evidence="2">Uncharacterized protein</fullName>
    </submittedName>
</protein>
<feature type="compositionally biased region" description="Low complexity" evidence="1">
    <location>
        <begin position="276"/>
        <end position="287"/>
    </location>
</feature>
<keyword evidence="3" id="KW-1185">Reference proteome</keyword>
<feature type="compositionally biased region" description="Polar residues" evidence="1">
    <location>
        <begin position="188"/>
        <end position="198"/>
    </location>
</feature>
<feature type="region of interest" description="Disordered" evidence="1">
    <location>
        <begin position="122"/>
        <end position="141"/>
    </location>
</feature>
<dbReference type="STRING" id="36166.T1GZ97"/>
<proteinExistence type="predicted"/>
<name>T1GZ97_MEGSC</name>
<reference evidence="2" key="2">
    <citation type="submission" date="2015-06" db="UniProtKB">
        <authorList>
            <consortium name="EnsemblMetazoa"/>
        </authorList>
    </citation>
    <scope>IDENTIFICATION</scope>
</reference>
<sequence length="396" mass="45537">QLQERLLIATEKSSFNRSESVPPHFNAIRSQSEQPLNNYFQQQSLSRHYQLQQNRRSTCNQQQNVINHHISMAENSSEYDLEPHYQHFNNQTHLNNDIPINMQQQQHQPQPQQQQHTPIFMNHHNNNIGATNSSNNHNNQLHANNISNLLAQQQQHQLNLMRLNNVNNSASNQASSQCNQASTANASPSALNNQIVPGNRANNYLDNFRSYSRQNLLSSKSNEEQYHQSPPQQQQLLLRNQNPFNTQRNNIQPPTLPPRNSRPPTFRNPKVNRNQLTTTPISLTSILQPAPENEVSSDFVAHARNMNFTFASNDQNKVPVKATYSMTNQSTDFPGDSRYNDCERDASQYLVEGAVGGIDPEEMRRNLLVNAMKNDKFSTKFFESLKEDVYRQAYHL</sequence>
<feature type="compositionally biased region" description="Low complexity" evidence="1">
    <location>
        <begin position="124"/>
        <end position="141"/>
    </location>
</feature>
<accession>T1GZ97</accession>
<dbReference type="Proteomes" id="UP000015102">
    <property type="component" value="Unassembled WGS sequence"/>
</dbReference>
<evidence type="ECO:0000313" key="2">
    <source>
        <dbReference type="EnsemblMetazoa" id="MESCA009195-PA"/>
    </source>
</evidence>
<reference evidence="3" key="1">
    <citation type="submission" date="2013-02" db="EMBL/GenBank/DDBJ databases">
        <authorList>
            <person name="Hughes D."/>
        </authorList>
    </citation>
    <scope>NUCLEOTIDE SEQUENCE</scope>
    <source>
        <strain>Durham</strain>
        <strain evidence="3">NC isolate 2 -- Noor lab</strain>
    </source>
</reference>
<dbReference type="HOGENOM" id="CLU_697523_0_0_1"/>
<dbReference type="AlphaFoldDB" id="T1GZ97"/>
<evidence type="ECO:0000313" key="3">
    <source>
        <dbReference type="Proteomes" id="UP000015102"/>
    </source>
</evidence>